<feature type="region of interest" description="Disordered" evidence="1">
    <location>
        <begin position="73"/>
        <end position="107"/>
    </location>
</feature>
<dbReference type="AlphaFoldDB" id="A0AAW0SQZ9"/>
<protein>
    <submittedName>
        <fullName evidence="2">Uncharacterized protein</fullName>
    </submittedName>
</protein>
<dbReference type="EMBL" id="JARAKH010000047">
    <property type="protein sequence ID" value="KAK8377598.1"/>
    <property type="molecule type" value="Genomic_DNA"/>
</dbReference>
<keyword evidence="3" id="KW-1185">Reference proteome</keyword>
<sequence>MYSGRHEEERRSVEGRVELSGDAAVFRRRIRLVKCGVGCVGCTWVLCWPLKVDLEPQGKLHVVIELKWVEPGDGGAPGSSGSANASTDAEAEDHQVNGNKNAEARVTQEQAVVTQRARTNIQTSVFCSELPVCSQADSAMAQGLTSGRAKWRVSTASTGCPASIQVTEARCHSTLCQLTPPMYYCLVQDALLYNL</sequence>
<name>A0AAW0SQZ9_SCYPA</name>
<evidence type="ECO:0000256" key="1">
    <source>
        <dbReference type="SAM" id="MobiDB-lite"/>
    </source>
</evidence>
<proteinExistence type="predicted"/>
<accession>A0AAW0SQZ9</accession>
<organism evidence="2 3">
    <name type="scientific">Scylla paramamosain</name>
    <name type="common">Mud crab</name>
    <dbReference type="NCBI Taxonomy" id="85552"/>
    <lineage>
        <taxon>Eukaryota</taxon>
        <taxon>Metazoa</taxon>
        <taxon>Ecdysozoa</taxon>
        <taxon>Arthropoda</taxon>
        <taxon>Crustacea</taxon>
        <taxon>Multicrustacea</taxon>
        <taxon>Malacostraca</taxon>
        <taxon>Eumalacostraca</taxon>
        <taxon>Eucarida</taxon>
        <taxon>Decapoda</taxon>
        <taxon>Pleocyemata</taxon>
        <taxon>Brachyura</taxon>
        <taxon>Eubrachyura</taxon>
        <taxon>Portunoidea</taxon>
        <taxon>Portunidae</taxon>
        <taxon>Portuninae</taxon>
        <taxon>Scylla</taxon>
    </lineage>
</organism>
<comment type="caution">
    <text evidence="2">The sequence shown here is derived from an EMBL/GenBank/DDBJ whole genome shotgun (WGS) entry which is preliminary data.</text>
</comment>
<dbReference type="Proteomes" id="UP001487740">
    <property type="component" value="Unassembled WGS sequence"/>
</dbReference>
<evidence type="ECO:0000313" key="2">
    <source>
        <dbReference type="EMBL" id="KAK8377598.1"/>
    </source>
</evidence>
<gene>
    <name evidence="2" type="ORF">O3P69_013918</name>
</gene>
<evidence type="ECO:0000313" key="3">
    <source>
        <dbReference type="Proteomes" id="UP001487740"/>
    </source>
</evidence>
<reference evidence="2 3" key="1">
    <citation type="submission" date="2023-03" db="EMBL/GenBank/DDBJ databases">
        <title>High-quality genome of Scylla paramamosain provides insights in environmental adaptation.</title>
        <authorList>
            <person name="Zhang L."/>
        </authorList>
    </citation>
    <scope>NUCLEOTIDE SEQUENCE [LARGE SCALE GENOMIC DNA]</scope>
    <source>
        <strain evidence="2">LZ_2023a</strain>
        <tissue evidence="2">Muscle</tissue>
    </source>
</reference>